<dbReference type="InterPro" id="IPR036397">
    <property type="entry name" value="RNaseH_sf"/>
</dbReference>
<organism evidence="1 2">
    <name type="scientific">Methylomonas lenta</name>
    <dbReference type="NCBI Taxonomy" id="980561"/>
    <lineage>
        <taxon>Bacteria</taxon>
        <taxon>Pseudomonadati</taxon>
        <taxon>Pseudomonadota</taxon>
        <taxon>Gammaproteobacteria</taxon>
        <taxon>Methylococcales</taxon>
        <taxon>Methylococcaceae</taxon>
        <taxon>Methylomonas</taxon>
    </lineage>
</organism>
<dbReference type="Gene3D" id="3.40.50.2300">
    <property type="match status" value="1"/>
</dbReference>
<proteinExistence type="predicted"/>
<dbReference type="STRING" id="980561.A1359_03800"/>
<gene>
    <name evidence="1" type="ORF">A1359_03800</name>
</gene>
<dbReference type="CDD" id="cd04659">
    <property type="entry name" value="Piwi_piwi-like_ProArk"/>
    <property type="match status" value="1"/>
</dbReference>
<dbReference type="RefSeq" id="WP_066978564.1">
    <property type="nucleotide sequence ID" value="NZ_LUUI01000066.1"/>
</dbReference>
<dbReference type="SUPFAM" id="SSF53098">
    <property type="entry name" value="Ribonuclease H-like"/>
    <property type="match status" value="1"/>
</dbReference>
<name>A0A177NMR6_9GAMM</name>
<dbReference type="InterPro" id="IPR012337">
    <property type="entry name" value="RNaseH-like_sf"/>
</dbReference>
<keyword evidence="2" id="KW-1185">Reference proteome</keyword>
<comment type="caution">
    <text evidence="1">The sequence shown here is derived from an EMBL/GenBank/DDBJ whole genome shotgun (WGS) entry which is preliminary data.</text>
</comment>
<evidence type="ECO:0008006" key="3">
    <source>
        <dbReference type="Google" id="ProtNLM"/>
    </source>
</evidence>
<protein>
    <recommendedName>
        <fullName evidence="3">Nuclease PIN</fullName>
    </recommendedName>
</protein>
<dbReference type="Gene3D" id="3.30.420.10">
    <property type="entry name" value="Ribonuclease H-like superfamily/Ribonuclease H"/>
    <property type="match status" value="1"/>
</dbReference>
<dbReference type="EMBL" id="LUUI01000066">
    <property type="protein sequence ID" value="OAI19426.1"/>
    <property type="molecule type" value="Genomic_DNA"/>
</dbReference>
<dbReference type="AlphaFoldDB" id="A0A177NMR6"/>
<dbReference type="Proteomes" id="UP000078476">
    <property type="component" value="Unassembled WGS sequence"/>
</dbReference>
<accession>A0A177NMR6</accession>
<dbReference type="GO" id="GO:0003676">
    <property type="term" value="F:nucleic acid binding"/>
    <property type="evidence" value="ECO:0007669"/>
    <property type="project" value="InterPro"/>
</dbReference>
<reference evidence="1 2" key="1">
    <citation type="submission" date="2016-03" db="EMBL/GenBank/DDBJ databases">
        <authorList>
            <person name="Ploux O."/>
        </authorList>
    </citation>
    <scope>NUCLEOTIDE SEQUENCE [LARGE SCALE GENOMIC DNA]</scope>
    <source>
        <strain evidence="1 2">R-45370</strain>
    </source>
</reference>
<evidence type="ECO:0000313" key="2">
    <source>
        <dbReference type="Proteomes" id="UP000078476"/>
    </source>
</evidence>
<dbReference type="OrthoDB" id="580851at2"/>
<sequence length="480" mass="55020">MGITDYKLSAYYQAEEPKLCFHPERTTDVDIHPLRGLMRFGPYGQNTMAAIRGPIRIAIICPRGANLKLKSFIDGLDAQYETNHKPEYTPNYPGMASAFRVNACIEDHLKFEVDFDIREIDSNQEPHICFAEKLTDVIRTFEKQRHNFDILFIYLPDVYEKYFTDIATGFDLHDFVKAESANNDIITQFIRDKAINSSCKSTTYWNLALAIYTKVGGTPWKMSALEENVAFMGISYSVKSNAEMSDGKPRFVTCCSQVFDSQGKGLEFVAFDAKPKAYFGDNPFFDREQMARLVSRGLEIYRSHNGIPPKRLIIYKTTEFRSDEIDGCFDVWGKNENLDLISINQNTPWKGTLRQRVINDPKKTQPSFYPINRGTYVPIDDYDLLLWTQGNVNGIATGKSFYREGRCIPEPLCLTRYGGHGPWADIASYTLALTKMNWNNSSLYDQLPATLLVSSKLAKFVKHMPVHQLINHKYDLRFFL</sequence>
<evidence type="ECO:0000313" key="1">
    <source>
        <dbReference type="EMBL" id="OAI19426.1"/>
    </source>
</evidence>